<accession>A0A8K1CTW2</accession>
<evidence type="ECO:0000313" key="2">
    <source>
        <dbReference type="Proteomes" id="UP000794436"/>
    </source>
</evidence>
<proteinExistence type="predicted"/>
<gene>
    <name evidence="1" type="ORF">Poli38472_001615</name>
</gene>
<name>A0A8K1CTW2_PYTOL</name>
<organism evidence="1 2">
    <name type="scientific">Pythium oligandrum</name>
    <name type="common">Mycoparasitic fungus</name>
    <dbReference type="NCBI Taxonomy" id="41045"/>
    <lineage>
        <taxon>Eukaryota</taxon>
        <taxon>Sar</taxon>
        <taxon>Stramenopiles</taxon>
        <taxon>Oomycota</taxon>
        <taxon>Peronosporomycetes</taxon>
        <taxon>Pythiales</taxon>
        <taxon>Pythiaceae</taxon>
        <taxon>Pythium</taxon>
    </lineage>
</organism>
<dbReference type="OrthoDB" id="407298at2759"/>
<dbReference type="EMBL" id="SPLM01000001">
    <property type="protein sequence ID" value="TMW69459.1"/>
    <property type="molecule type" value="Genomic_DNA"/>
</dbReference>
<evidence type="ECO:0000313" key="1">
    <source>
        <dbReference type="EMBL" id="TMW69459.1"/>
    </source>
</evidence>
<reference evidence="1" key="1">
    <citation type="submission" date="2019-03" db="EMBL/GenBank/DDBJ databases">
        <title>Long read genome sequence of the mycoparasitic Pythium oligandrum ATCC 38472 isolated from sugarbeet rhizosphere.</title>
        <authorList>
            <person name="Gaulin E."/>
        </authorList>
    </citation>
    <scope>NUCLEOTIDE SEQUENCE</scope>
    <source>
        <strain evidence="1">ATCC 38472_TT</strain>
    </source>
</reference>
<comment type="caution">
    <text evidence="1">The sequence shown here is derived from an EMBL/GenBank/DDBJ whole genome shotgun (WGS) entry which is preliminary data.</text>
</comment>
<dbReference type="AlphaFoldDB" id="A0A8K1CTW2"/>
<keyword evidence="2" id="KW-1185">Reference proteome</keyword>
<sequence>MQFITLQGRISRSSRNLGQASWHAVGVPYSMAALWKAMPSRKMQGNETPNVMEYVAPGLRIQDFVGLAALFSRSVPSNETLDQAYEAGPFNAEPQLASAITEFERDLAKTDAYMVAHEKG</sequence>
<dbReference type="Gene3D" id="1.20.245.10">
    <property type="entry name" value="Lipoxygenase-1, Domain 5"/>
    <property type="match status" value="1"/>
</dbReference>
<dbReference type="Proteomes" id="UP000794436">
    <property type="component" value="Unassembled WGS sequence"/>
</dbReference>
<protein>
    <submittedName>
        <fullName evidence="1">Uncharacterized protein</fullName>
    </submittedName>
</protein>